<evidence type="ECO:0000256" key="6">
    <source>
        <dbReference type="ARBA" id="ARBA00022989"/>
    </source>
</evidence>
<feature type="transmembrane region" description="Helical" evidence="8">
    <location>
        <begin position="144"/>
        <end position="167"/>
    </location>
</feature>
<dbReference type="OrthoDB" id="9794365at2"/>
<dbReference type="PROSITE" id="PS51012">
    <property type="entry name" value="ABC_TM2"/>
    <property type="match status" value="1"/>
</dbReference>
<keyword evidence="7 8" id="KW-0472">Membrane</keyword>
<dbReference type="InterPro" id="IPR047817">
    <property type="entry name" value="ABC2_TM_bact-type"/>
</dbReference>
<evidence type="ECO:0000256" key="8">
    <source>
        <dbReference type="RuleBase" id="RU361157"/>
    </source>
</evidence>
<dbReference type="EMBL" id="LWSG01000005">
    <property type="protein sequence ID" value="OAS88215.1"/>
    <property type="molecule type" value="Genomic_DNA"/>
</dbReference>
<organism evidence="10 11">
    <name type="scientific">Metabacillus litoralis</name>
    <dbReference type="NCBI Taxonomy" id="152268"/>
    <lineage>
        <taxon>Bacteria</taxon>
        <taxon>Bacillati</taxon>
        <taxon>Bacillota</taxon>
        <taxon>Bacilli</taxon>
        <taxon>Bacillales</taxon>
        <taxon>Bacillaceae</taxon>
        <taxon>Metabacillus</taxon>
    </lineage>
</organism>
<evidence type="ECO:0000256" key="4">
    <source>
        <dbReference type="ARBA" id="ARBA00022475"/>
    </source>
</evidence>
<feature type="transmembrane region" description="Helical" evidence="8">
    <location>
        <begin position="110"/>
        <end position="138"/>
    </location>
</feature>
<evidence type="ECO:0000256" key="2">
    <source>
        <dbReference type="ARBA" id="ARBA00007783"/>
    </source>
</evidence>
<dbReference type="PANTHER" id="PTHR30413:SF10">
    <property type="entry name" value="CAPSULE POLYSACCHARIDE EXPORT INNER-MEMBRANE PROTEIN CTRC"/>
    <property type="match status" value="1"/>
</dbReference>
<dbReference type="AlphaFoldDB" id="A0A179T2P8"/>
<reference evidence="11" key="1">
    <citation type="submission" date="2016-04" db="EMBL/GenBank/DDBJ databases">
        <authorList>
            <person name="Lyu Z."/>
            <person name="Lyu W."/>
        </authorList>
    </citation>
    <scope>NUCLEOTIDE SEQUENCE [LARGE SCALE GENOMIC DNA]</scope>
    <source>
        <strain evidence="11">C44</strain>
    </source>
</reference>
<evidence type="ECO:0000259" key="9">
    <source>
        <dbReference type="PROSITE" id="PS51012"/>
    </source>
</evidence>
<feature type="transmembrane region" description="Helical" evidence="8">
    <location>
        <begin position="239"/>
        <end position="257"/>
    </location>
</feature>
<keyword evidence="6 8" id="KW-1133">Transmembrane helix</keyword>
<accession>A0A179T2P8</accession>
<dbReference type="Pfam" id="PF01061">
    <property type="entry name" value="ABC2_membrane"/>
    <property type="match status" value="1"/>
</dbReference>
<evidence type="ECO:0000313" key="10">
    <source>
        <dbReference type="EMBL" id="OAS88215.1"/>
    </source>
</evidence>
<evidence type="ECO:0000256" key="7">
    <source>
        <dbReference type="ARBA" id="ARBA00023136"/>
    </source>
</evidence>
<dbReference type="RefSeq" id="WP_066328925.1">
    <property type="nucleotide sequence ID" value="NZ_LWSG01000005.1"/>
</dbReference>
<comment type="caution">
    <text evidence="10">The sequence shown here is derived from an EMBL/GenBank/DDBJ whole genome shotgun (WGS) entry which is preliminary data.</text>
</comment>
<dbReference type="STRING" id="152268.A6K24_17735"/>
<evidence type="ECO:0000313" key="11">
    <source>
        <dbReference type="Proteomes" id="UP000078534"/>
    </source>
</evidence>
<keyword evidence="11" id="KW-1185">Reference proteome</keyword>
<feature type="transmembrane region" description="Helical" evidence="8">
    <location>
        <begin position="179"/>
        <end position="196"/>
    </location>
</feature>
<proteinExistence type="inferred from homology"/>
<feature type="transmembrane region" description="Helical" evidence="8">
    <location>
        <begin position="70"/>
        <end position="89"/>
    </location>
</feature>
<sequence>MTPVSQVIKEQFSNMHLIFRLAAYETKSKNQMNYLGVLWQILNPVLQVAIYWFVFGLGIRQGTPVGDTPFFVWFLIGLIPWFFISPSIVQGSNSVYAKINVVSKMKFPVSVLPTITIVSNAFNFIIMMLVLGAILVLYQIQPGLYMIQLPYFLISLFIFLFAFTLLCSTISIIIRDFQVAIQSVMRIMFFLLPVLWDTNRLDPLYQTILKINPVYYIIEGFRDTLLGRKWFFEDLNYTIYFWSITFLILIIGASIHVKFRDKFVDYL</sequence>
<dbReference type="Proteomes" id="UP000078534">
    <property type="component" value="Unassembled WGS sequence"/>
</dbReference>
<dbReference type="GO" id="GO:0140359">
    <property type="term" value="F:ABC-type transporter activity"/>
    <property type="evidence" value="ECO:0007669"/>
    <property type="project" value="InterPro"/>
</dbReference>
<evidence type="ECO:0000256" key="3">
    <source>
        <dbReference type="ARBA" id="ARBA00022448"/>
    </source>
</evidence>
<dbReference type="GO" id="GO:0015920">
    <property type="term" value="P:lipopolysaccharide transport"/>
    <property type="evidence" value="ECO:0007669"/>
    <property type="project" value="TreeGrafter"/>
</dbReference>
<comment type="similarity">
    <text evidence="2 8">Belongs to the ABC-2 integral membrane protein family.</text>
</comment>
<evidence type="ECO:0000256" key="5">
    <source>
        <dbReference type="ARBA" id="ARBA00022692"/>
    </source>
</evidence>
<protein>
    <recommendedName>
        <fullName evidence="8">Transport permease protein</fullName>
    </recommendedName>
</protein>
<comment type="subcellular location">
    <subcellularLocation>
        <location evidence="1 8">Cell membrane</location>
        <topology evidence="1 8">Multi-pass membrane protein</topology>
    </subcellularLocation>
</comment>
<gene>
    <name evidence="10" type="ORF">A6K24_17735</name>
</gene>
<keyword evidence="5 8" id="KW-0812">Transmembrane</keyword>
<keyword evidence="4 8" id="KW-1003">Cell membrane</keyword>
<name>A0A179T2P8_9BACI</name>
<keyword evidence="3 8" id="KW-0813">Transport</keyword>
<dbReference type="InterPro" id="IPR013525">
    <property type="entry name" value="ABC2_TM"/>
</dbReference>
<evidence type="ECO:0000256" key="1">
    <source>
        <dbReference type="ARBA" id="ARBA00004651"/>
    </source>
</evidence>
<dbReference type="PANTHER" id="PTHR30413">
    <property type="entry name" value="INNER MEMBRANE TRANSPORT PERMEASE"/>
    <property type="match status" value="1"/>
</dbReference>
<dbReference type="GO" id="GO:0005886">
    <property type="term" value="C:plasma membrane"/>
    <property type="evidence" value="ECO:0007669"/>
    <property type="project" value="UniProtKB-SubCell"/>
</dbReference>
<feature type="domain" description="ABC transmembrane type-2" evidence="9">
    <location>
        <begin position="35"/>
        <end position="259"/>
    </location>
</feature>
<feature type="transmembrane region" description="Helical" evidence="8">
    <location>
        <begin position="37"/>
        <end position="58"/>
    </location>
</feature>